<dbReference type="Proteomes" id="UP000526408">
    <property type="component" value="Unassembled WGS sequence"/>
</dbReference>
<accession>A0A7X6JZJ4</accession>
<feature type="domain" description="Virulence-associated protein E-like" evidence="1">
    <location>
        <begin position="614"/>
        <end position="835"/>
    </location>
</feature>
<evidence type="ECO:0000313" key="3">
    <source>
        <dbReference type="Proteomes" id="UP000526408"/>
    </source>
</evidence>
<dbReference type="Pfam" id="PF05272">
    <property type="entry name" value="VapE-like_dom"/>
    <property type="match status" value="1"/>
</dbReference>
<dbReference type="RefSeq" id="WP_168623216.1">
    <property type="nucleotide sequence ID" value="NZ_JAAZQQ010000002.1"/>
</dbReference>
<comment type="caution">
    <text evidence="2">The sequence shown here is derived from an EMBL/GenBank/DDBJ whole genome shotgun (WGS) entry which is preliminary data.</text>
</comment>
<evidence type="ECO:0000313" key="2">
    <source>
        <dbReference type="EMBL" id="NKX44878.1"/>
    </source>
</evidence>
<gene>
    <name evidence="2" type="ORF">HCU73_09775</name>
</gene>
<name>A0A7X6JZJ4_9RHOB</name>
<proteinExistence type="predicted"/>
<organism evidence="2 3">
    <name type="scientific">Roseicyclus persicicus</name>
    <dbReference type="NCBI Taxonomy" id="2650661"/>
    <lineage>
        <taxon>Bacteria</taxon>
        <taxon>Pseudomonadati</taxon>
        <taxon>Pseudomonadota</taxon>
        <taxon>Alphaproteobacteria</taxon>
        <taxon>Rhodobacterales</taxon>
        <taxon>Roseobacteraceae</taxon>
        <taxon>Roseicyclus</taxon>
    </lineage>
</organism>
<dbReference type="EMBL" id="JAAZQQ010000002">
    <property type="protein sequence ID" value="NKX44878.1"/>
    <property type="molecule type" value="Genomic_DNA"/>
</dbReference>
<sequence length="959" mass="105407">MSGEHAVGPQPIRVSAVKYRRPVGKKLELSENGGHVEKTPLLDMRNTAGELQNLSFGTAEDAFMHRLQAGPETMFLSGTFDPALENALVVPKGRVTSDDQSVDRITVAATKEYLAFRSGPGLISIDVDTKSVDEVKAIFPEGGAQVFSTAQEALDGLYEVLPEARGCPVQVMPSSGSMIVKEPGGELIKGPGGWRILLATADATQTPRILETIHARCWSRGRHIFAFVSRGGQFLARSLADQALKRPTQPDYPTASLGHGLKKVPDAHLVMDVDGALLDPSTVVLSIDERRAADENLARARDALEPERKRAEAAHTEAVKKDMVARGVPSQRAQKAAKMRVEGGVILAPDTVVFADGDAVTVGTLLSPAGSEYDGKQCLDPLEPDYDGARAVGIFYWNDGEDPGIFSFARGSRFFRLRYDVDGAMDAIRSTGSDQSAVVRVLALSELSQLDTRTVEREAARVLGLGNSRRELRAEVAQLRVRLRASDGDAEQGKHEFGGGFGLQDLGDPLGAESFPHTRARASGPPEVLDHPANLAHLTDRYGIQLRYNMITKSMEWDHPDIPSAGDNAENRLFSELLGLASLNAMPKTNLDTHLLGLGDARSYNPVTDYFCGLRWDGLSRFDRLAAQLGASDPIVAAIALRVFLLQACAAADHAERARAINSLWEAHFEYVIVLLGEQGEGKTKGFKKLLPQPLRGYYREGQVLNLNDKDSMKQVLSNWIVELGELDATFGKSAVSQKKAFLSRSTDEIRAPYARKASVFGRRTVFVGTVNEESFLADETGNRRYIPLTVGRLDVGWSEQELEQLWAEAWHRYSQGEAWWPYADEELVLKRNADKYRVRTEIEELVTRHYAWGEVPRDRGARKTALQIYEEVTPHNARRPVEKDLKTVGSTLKRLWSETGLVVMRDGQLMLRSKNGALVSVNAQSGKNRGWLLPPKAAEAQVFDVGLGGRRSERRGPH</sequence>
<dbReference type="InterPro" id="IPR007936">
    <property type="entry name" value="VapE-like_dom"/>
</dbReference>
<keyword evidence="3" id="KW-1185">Reference proteome</keyword>
<evidence type="ECO:0000259" key="1">
    <source>
        <dbReference type="Pfam" id="PF05272"/>
    </source>
</evidence>
<dbReference type="PANTHER" id="PTHR34985:SF1">
    <property type="entry name" value="SLR0554 PROTEIN"/>
    <property type="match status" value="1"/>
</dbReference>
<protein>
    <recommendedName>
        <fullName evidence="1">Virulence-associated protein E-like domain-containing protein</fullName>
    </recommendedName>
</protein>
<reference evidence="2 3" key="1">
    <citation type="submission" date="2020-04" db="EMBL/GenBank/DDBJ databases">
        <authorList>
            <person name="Yoon J."/>
        </authorList>
    </citation>
    <scope>NUCLEOTIDE SEQUENCE [LARGE SCALE GENOMIC DNA]</scope>
    <source>
        <strain evidence="2 3">KMU-115</strain>
    </source>
</reference>
<dbReference type="PANTHER" id="PTHR34985">
    <property type="entry name" value="SLR0554 PROTEIN"/>
    <property type="match status" value="1"/>
</dbReference>
<dbReference type="AlphaFoldDB" id="A0A7X6JZJ4"/>